<dbReference type="EMBL" id="BMQB01000010">
    <property type="protein sequence ID" value="GGK05045.1"/>
    <property type="molecule type" value="Genomic_DNA"/>
</dbReference>
<dbReference type="PANTHER" id="PTHR23513:SF6">
    <property type="entry name" value="MAJOR FACILITATOR SUPERFAMILY ASSOCIATED DOMAIN-CONTAINING PROTEIN"/>
    <property type="match status" value="1"/>
</dbReference>
<feature type="transmembrane region" description="Helical" evidence="6">
    <location>
        <begin position="53"/>
        <end position="73"/>
    </location>
</feature>
<dbReference type="PANTHER" id="PTHR23513">
    <property type="entry name" value="INTEGRAL MEMBRANE EFFLUX PROTEIN-RELATED"/>
    <property type="match status" value="1"/>
</dbReference>
<evidence type="ECO:0000313" key="8">
    <source>
        <dbReference type="EMBL" id="GGK05045.1"/>
    </source>
</evidence>
<keyword evidence="5 6" id="KW-0472">Membrane</keyword>
<feature type="transmembrane region" description="Helical" evidence="6">
    <location>
        <begin position="324"/>
        <end position="341"/>
    </location>
</feature>
<evidence type="ECO:0000259" key="7">
    <source>
        <dbReference type="PROSITE" id="PS50850"/>
    </source>
</evidence>
<feature type="transmembrane region" description="Helical" evidence="6">
    <location>
        <begin position="379"/>
        <end position="405"/>
    </location>
</feature>
<keyword evidence="2" id="KW-1003">Cell membrane</keyword>
<dbReference type="GO" id="GO:0005886">
    <property type="term" value="C:plasma membrane"/>
    <property type="evidence" value="ECO:0007669"/>
    <property type="project" value="UniProtKB-SubCell"/>
</dbReference>
<feature type="transmembrane region" description="Helical" evidence="6">
    <location>
        <begin position="94"/>
        <end position="120"/>
    </location>
</feature>
<feature type="transmembrane region" description="Helical" evidence="6">
    <location>
        <begin position="353"/>
        <end position="373"/>
    </location>
</feature>
<reference evidence="8" key="1">
    <citation type="journal article" date="2014" name="Int. J. Syst. Evol. Microbiol.">
        <title>Complete genome sequence of Corynebacterium casei LMG S-19264T (=DSM 44701T), isolated from a smear-ripened cheese.</title>
        <authorList>
            <consortium name="US DOE Joint Genome Institute (JGI-PGF)"/>
            <person name="Walter F."/>
            <person name="Albersmeier A."/>
            <person name="Kalinowski J."/>
            <person name="Ruckert C."/>
        </authorList>
    </citation>
    <scope>NUCLEOTIDE SEQUENCE</scope>
    <source>
        <strain evidence="8">JCM 3090</strain>
    </source>
</reference>
<dbReference type="Pfam" id="PF07690">
    <property type="entry name" value="MFS_1"/>
    <property type="match status" value="1"/>
</dbReference>
<feature type="transmembrane region" description="Helical" evidence="6">
    <location>
        <begin position="297"/>
        <end position="318"/>
    </location>
</feature>
<feature type="transmembrane region" description="Helical" evidence="6">
    <location>
        <begin position="167"/>
        <end position="196"/>
    </location>
</feature>
<dbReference type="InterPro" id="IPR020846">
    <property type="entry name" value="MFS_dom"/>
</dbReference>
<evidence type="ECO:0000313" key="9">
    <source>
        <dbReference type="Proteomes" id="UP000649739"/>
    </source>
</evidence>
<evidence type="ECO:0000256" key="5">
    <source>
        <dbReference type="ARBA" id="ARBA00023136"/>
    </source>
</evidence>
<keyword evidence="3 6" id="KW-0812">Transmembrane</keyword>
<dbReference type="InterPro" id="IPR036259">
    <property type="entry name" value="MFS_trans_sf"/>
</dbReference>
<organism evidence="8 9">
    <name type="scientific">Pilimelia anulata</name>
    <dbReference type="NCBI Taxonomy" id="53371"/>
    <lineage>
        <taxon>Bacteria</taxon>
        <taxon>Bacillati</taxon>
        <taxon>Actinomycetota</taxon>
        <taxon>Actinomycetes</taxon>
        <taxon>Micromonosporales</taxon>
        <taxon>Micromonosporaceae</taxon>
        <taxon>Pilimelia</taxon>
    </lineage>
</organism>
<evidence type="ECO:0000256" key="2">
    <source>
        <dbReference type="ARBA" id="ARBA00022475"/>
    </source>
</evidence>
<evidence type="ECO:0000256" key="3">
    <source>
        <dbReference type="ARBA" id="ARBA00022692"/>
    </source>
</evidence>
<reference evidence="8" key="2">
    <citation type="submission" date="2020-09" db="EMBL/GenBank/DDBJ databases">
        <authorList>
            <person name="Sun Q."/>
            <person name="Ohkuma M."/>
        </authorList>
    </citation>
    <scope>NUCLEOTIDE SEQUENCE</scope>
    <source>
        <strain evidence="8">JCM 3090</strain>
    </source>
</reference>
<evidence type="ECO:0000256" key="1">
    <source>
        <dbReference type="ARBA" id="ARBA00004651"/>
    </source>
</evidence>
<protein>
    <submittedName>
        <fullName evidence="8">MFS transporter</fullName>
    </submittedName>
</protein>
<evidence type="ECO:0000256" key="6">
    <source>
        <dbReference type="SAM" id="Phobius"/>
    </source>
</evidence>
<keyword evidence="9" id="KW-1185">Reference proteome</keyword>
<comment type="caution">
    <text evidence="8">The sequence shown here is derived from an EMBL/GenBank/DDBJ whole genome shotgun (WGS) entry which is preliminary data.</text>
</comment>
<dbReference type="AlphaFoldDB" id="A0A8J3BD08"/>
<comment type="subcellular location">
    <subcellularLocation>
        <location evidence="1">Cell membrane</location>
        <topology evidence="1">Multi-pass membrane protein</topology>
    </subcellularLocation>
</comment>
<dbReference type="GO" id="GO:0022857">
    <property type="term" value="F:transmembrane transporter activity"/>
    <property type="evidence" value="ECO:0007669"/>
    <property type="project" value="InterPro"/>
</dbReference>
<proteinExistence type="predicted"/>
<feature type="transmembrane region" description="Helical" evidence="6">
    <location>
        <begin position="16"/>
        <end position="41"/>
    </location>
</feature>
<evidence type="ECO:0000256" key="4">
    <source>
        <dbReference type="ARBA" id="ARBA00022989"/>
    </source>
</evidence>
<dbReference type="RefSeq" id="WP_229784264.1">
    <property type="nucleotide sequence ID" value="NZ_BMQB01000010.1"/>
</dbReference>
<feature type="transmembrane region" description="Helical" evidence="6">
    <location>
        <begin position="230"/>
        <end position="248"/>
    </location>
</feature>
<sequence length="415" mass="41817">MTAATAPPVARERTPLYALIAASAVSLTGNMITIIALPIYILTETGSATLTGLVGAFAFAPMVIGGALGGVVVDRIGPRRASIIADVVSGVTMAAIPLCALAGVLPIWLLLALVFASGLLDSPGQSARMVLIPEAAERAGVPVERGVAFMGAVERGGRLVGAPLAGLLVGLLGGVNALLIDAATFAVSALIVVLLVPRALRARDDGADGEPTQGYWADFRAGIRFVVRDPLLRVMILMVLVTNVFDAAKSSVLLPVVASTRLGGAAAFGLLVGVMGGGALVGALLFGAVGHRLPKRYTLVAAFLVCGPPPFLALAAGLGLPTLIAVYAVCGFAAGAINPLLESAELRRVPPALRARVFGATTAGCWAAMPLAALGAGVAVTAVGVTPVLIVVGVAYGVVALAPLVGRGWRILDET</sequence>
<dbReference type="InterPro" id="IPR011701">
    <property type="entry name" value="MFS"/>
</dbReference>
<dbReference type="CDD" id="cd06173">
    <property type="entry name" value="MFS_MefA_like"/>
    <property type="match status" value="1"/>
</dbReference>
<feature type="domain" description="Major facilitator superfamily (MFS) profile" evidence="7">
    <location>
        <begin position="232"/>
        <end position="415"/>
    </location>
</feature>
<keyword evidence="4 6" id="KW-1133">Transmembrane helix</keyword>
<gene>
    <name evidence="8" type="ORF">GCM10010123_38720</name>
</gene>
<dbReference type="Gene3D" id="1.20.1250.20">
    <property type="entry name" value="MFS general substrate transporter like domains"/>
    <property type="match status" value="1"/>
</dbReference>
<accession>A0A8J3BD08</accession>
<dbReference type="Proteomes" id="UP000649739">
    <property type="component" value="Unassembled WGS sequence"/>
</dbReference>
<name>A0A8J3BD08_9ACTN</name>
<feature type="transmembrane region" description="Helical" evidence="6">
    <location>
        <begin position="268"/>
        <end position="290"/>
    </location>
</feature>
<dbReference type="PROSITE" id="PS50850">
    <property type="entry name" value="MFS"/>
    <property type="match status" value="1"/>
</dbReference>
<dbReference type="SUPFAM" id="SSF103473">
    <property type="entry name" value="MFS general substrate transporter"/>
    <property type="match status" value="1"/>
</dbReference>